<keyword evidence="3" id="KW-0813">Transport</keyword>
<keyword evidence="10" id="KW-1185">Reference proteome</keyword>
<evidence type="ECO:0000313" key="9">
    <source>
        <dbReference type="EMBL" id="MBP2018121.1"/>
    </source>
</evidence>
<keyword evidence="6 8" id="KW-1133">Transmembrane helix</keyword>
<feature type="transmembrane region" description="Helical" evidence="8">
    <location>
        <begin position="39"/>
        <end position="60"/>
    </location>
</feature>
<feature type="transmembrane region" description="Helical" evidence="8">
    <location>
        <begin position="210"/>
        <end position="233"/>
    </location>
</feature>
<dbReference type="InterPro" id="IPR004761">
    <property type="entry name" value="Spore_GerAB"/>
</dbReference>
<comment type="caution">
    <text evidence="9">The sequence shown here is derived from an EMBL/GenBank/DDBJ whole genome shotgun (WGS) entry which is preliminary data.</text>
</comment>
<evidence type="ECO:0000256" key="1">
    <source>
        <dbReference type="ARBA" id="ARBA00004141"/>
    </source>
</evidence>
<sequence>MQIRISGGLYASILLIMGAVMQVMLLSAPLLDVAGQEGWLSALLGGVYWLIITLSVVWIASRFPGRDPLAALSPWASVPIRLLFAILQLLHYAIALRNIGDFVEVLLLPGTPGILISAIIVAVTLYAVLAGLEPLARIAFINTIAPLLSVVLLPLGLAREFSILQVDPFLWHGIGGVLRGSLYALPWASDALVVLSLIRHLNPKVSAYRWTLVGVGGAALLLAANMFLITLVFGSVLPARQLYPAFELMAIINVTEGIERLQAAVIVPWIASSMVKTALNLYAAVEEGGLALGLRNNPRFVVGVALVGLAISRLTKGRLEEISLLRGGGWIWLNVGLQWAILLLLAAAALVALRRRRDCQRA</sequence>
<evidence type="ECO:0000256" key="5">
    <source>
        <dbReference type="ARBA" id="ARBA00022692"/>
    </source>
</evidence>
<feature type="transmembrane region" description="Helical" evidence="8">
    <location>
        <begin position="177"/>
        <end position="198"/>
    </location>
</feature>
<dbReference type="RefSeq" id="WP_209466260.1">
    <property type="nucleotide sequence ID" value="NZ_JAGGLG010000010.1"/>
</dbReference>
<dbReference type="Proteomes" id="UP001519289">
    <property type="component" value="Unassembled WGS sequence"/>
</dbReference>
<dbReference type="EMBL" id="JAGGLG010000010">
    <property type="protein sequence ID" value="MBP2018121.1"/>
    <property type="molecule type" value="Genomic_DNA"/>
</dbReference>
<feature type="transmembrane region" description="Helical" evidence="8">
    <location>
        <begin position="139"/>
        <end position="157"/>
    </location>
</feature>
<evidence type="ECO:0000256" key="7">
    <source>
        <dbReference type="ARBA" id="ARBA00023136"/>
    </source>
</evidence>
<dbReference type="PANTHER" id="PTHR34975">
    <property type="entry name" value="SPORE GERMINATION PROTEIN A2"/>
    <property type="match status" value="1"/>
</dbReference>
<comment type="similarity">
    <text evidence="2">Belongs to the amino acid-polyamine-organocation (APC) superfamily. Spore germination protein (SGP) (TC 2.A.3.9) family.</text>
</comment>
<feature type="transmembrane region" description="Helical" evidence="8">
    <location>
        <begin position="114"/>
        <end position="132"/>
    </location>
</feature>
<dbReference type="Pfam" id="PF03845">
    <property type="entry name" value="Spore_permease"/>
    <property type="match status" value="1"/>
</dbReference>
<evidence type="ECO:0000313" key="10">
    <source>
        <dbReference type="Proteomes" id="UP001519289"/>
    </source>
</evidence>
<evidence type="ECO:0000256" key="6">
    <source>
        <dbReference type="ARBA" id="ARBA00022989"/>
    </source>
</evidence>
<keyword evidence="4" id="KW-0309">Germination</keyword>
<accession>A0ABS4JTB7</accession>
<keyword evidence="7 8" id="KW-0472">Membrane</keyword>
<feature type="transmembrane region" description="Helical" evidence="8">
    <location>
        <begin position="72"/>
        <end position="94"/>
    </location>
</feature>
<keyword evidence="5 8" id="KW-0812">Transmembrane</keyword>
<evidence type="ECO:0000256" key="2">
    <source>
        <dbReference type="ARBA" id="ARBA00007998"/>
    </source>
</evidence>
<comment type="subcellular location">
    <subcellularLocation>
        <location evidence="1">Membrane</location>
        <topology evidence="1">Multi-pass membrane protein</topology>
    </subcellularLocation>
</comment>
<organism evidence="9 10">
    <name type="scientific">Symbiobacterium terraclitae</name>
    <dbReference type="NCBI Taxonomy" id="557451"/>
    <lineage>
        <taxon>Bacteria</taxon>
        <taxon>Bacillati</taxon>
        <taxon>Bacillota</taxon>
        <taxon>Clostridia</taxon>
        <taxon>Eubacteriales</taxon>
        <taxon>Symbiobacteriaceae</taxon>
        <taxon>Symbiobacterium</taxon>
    </lineage>
</organism>
<dbReference type="PANTHER" id="PTHR34975:SF2">
    <property type="entry name" value="SPORE GERMINATION PROTEIN A2"/>
    <property type="match status" value="1"/>
</dbReference>
<protein>
    <submittedName>
        <fullName evidence="9">Spore germination protein KB</fullName>
    </submittedName>
</protein>
<feature type="transmembrane region" description="Helical" evidence="8">
    <location>
        <begin position="330"/>
        <end position="353"/>
    </location>
</feature>
<evidence type="ECO:0000256" key="4">
    <source>
        <dbReference type="ARBA" id="ARBA00022544"/>
    </source>
</evidence>
<reference evidence="9 10" key="1">
    <citation type="submission" date="2021-03" db="EMBL/GenBank/DDBJ databases">
        <title>Genomic Encyclopedia of Type Strains, Phase IV (KMG-IV): sequencing the most valuable type-strain genomes for metagenomic binning, comparative biology and taxonomic classification.</title>
        <authorList>
            <person name="Goeker M."/>
        </authorList>
    </citation>
    <scope>NUCLEOTIDE SEQUENCE [LARGE SCALE GENOMIC DNA]</scope>
    <source>
        <strain evidence="9 10">DSM 27138</strain>
    </source>
</reference>
<proteinExistence type="inferred from homology"/>
<gene>
    <name evidence="9" type="ORF">J2Z79_001520</name>
</gene>
<evidence type="ECO:0000256" key="3">
    <source>
        <dbReference type="ARBA" id="ARBA00022448"/>
    </source>
</evidence>
<evidence type="ECO:0000256" key="8">
    <source>
        <dbReference type="SAM" id="Phobius"/>
    </source>
</evidence>
<name>A0ABS4JTB7_9FIRM</name>
<feature type="transmembrane region" description="Helical" evidence="8">
    <location>
        <begin position="7"/>
        <end position="27"/>
    </location>
</feature>